<gene>
    <name evidence="2" type="ORF">CVT26_004934</name>
</gene>
<feature type="compositionally biased region" description="Basic and acidic residues" evidence="1">
    <location>
        <begin position="192"/>
        <end position="205"/>
    </location>
</feature>
<protein>
    <submittedName>
        <fullName evidence="2">Uncharacterized protein</fullName>
    </submittedName>
</protein>
<organism evidence="2 3">
    <name type="scientific">Gymnopilus dilepis</name>
    <dbReference type="NCBI Taxonomy" id="231916"/>
    <lineage>
        <taxon>Eukaryota</taxon>
        <taxon>Fungi</taxon>
        <taxon>Dikarya</taxon>
        <taxon>Basidiomycota</taxon>
        <taxon>Agaricomycotina</taxon>
        <taxon>Agaricomycetes</taxon>
        <taxon>Agaricomycetidae</taxon>
        <taxon>Agaricales</taxon>
        <taxon>Agaricineae</taxon>
        <taxon>Hymenogastraceae</taxon>
        <taxon>Gymnopilus</taxon>
    </lineage>
</organism>
<dbReference type="STRING" id="231916.A0A409XCG0"/>
<dbReference type="GO" id="GO:0050295">
    <property type="term" value="F:steryl-beta-glucosidase activity"/>
    <property type="evidence" value="ECO:0007669"/>
    <property type="project" value="TreeGrafter"/>
</dbReference>
<dbReference type="InterPro" id="IPR052066">
    <property type="entry name" value="Glycosphingolipid_Hydrolases"/>
</dbReference>
<feature type="compositionally biased region" description="Basic residues" evidence="1">
    <location>
        <begin position="237"/>
        <end position="257"/>
    </location>
</feature>
<comment type="caution">
    <text evidence="2">The sequence shown here is derived from an EMBL/GenBank/DDBJ whole genome shotgun (WGS) entry which is preliminary data.</text>
</comment>
<dbReference type="InParanoid" id="A0A409XCG0"/>
<feature type="compositionally biased region" description="Polar residues" evidence="1">
    <location>
        <begin position="264"/>
        <end position="278"/>
    </location>
</feature>
<dbReference type="EMBL" id="NHYE01003635">
    <property type="protein sequence ID" value="PPQ88431.1"/>
    <property type="molecule type" value="Genomic_DNA"/>
</dbReference>
<dbReference type="OrthoDB" id="9971853at2759"/>
<feature type="compositionally biased region" description="Acidic residues" evidence="1">
    <location>
        <begin position="161"/>
        <end position="186"/>
    </location>
</feature>
<feature type="compositionally biased region" description="Basic and acidic residues" evidence="1">
    <location>
        <begin position="284"/>
        <end position="297"/>
    </location>
</feature>
<accession>A0A409XCG0</accession>
<feature type="compositionally biased region" description="Low complexity" evidence="1">
    <location>
        <begin position="306"/>
        <end position="346"/>
    </location>
</feature>
<feature type="region of interest" description="Disordered" evidence="1">
    <location>
        <begin position="99"/>
        <end position="130"/>
    </location>
</feature>
<dbReference type="AlphaFoldDB" id="A0A409XCG0"/>
<evidence type="ECO:0000313" key="2">
    <source>
        <dbReference type="EMBL" id="PPQ88431.1"/>
    </source>
</evidence>
<dbReference type="Proteomes" id="UP000284706">
    <property type="component" value="Unassembled WGS sequence"/>
</dbReference>
<sequence>SGPSASASSSNLTENADKANPDQDTSWTPPAPYPGLGEYPTLIGEIGTPFDMDGKRSYGWTDGGKHRGDYGPQERALDASLQGCDARDSIPKGVLVKGKKREVRVEEAQGAEEEEERDRQRRRQEGSLSWTVWTYVPDDHSHEWGDGWNLEDLSLWSRDDLDLEEDSESESDSDSGAEEAMDDDGDSVQLKDASHRETDTDREEGMGNDVDEDALNSRALLLLNSSAVNVDGGGGKGGKRASGKKSVGRVILKRQPSKKAPMSTGMQVSTSVMSSALSLDTLDADGHGHGAHPDTRQKRTSRSRRTSVSSGTSTLSSSSASLSSPLKLSSAKRTSSPSSPSPLRLAGYTPHQSPYTFLTSGA</sequence>
<dbReference type="PANTHER" id="PTHR31308">
    <property type="match status" value="1"/>
</dbReference>
<evidence type="ECO:0000313" key="3">
    <source>
        <dbReference type="Proteomes" id="UP000284706"/>
    </source>
</evidence>
<feature type="region of interest" description="Disordered" evidence="1">
    <location>
        <begin position="1"/>
        <end position="78"/>
    </location>
</feature>
<feature type="non-terminal residue" evidence="2">
    <location>
        <position position="1"/>
    </location>
</feature>
<evidence type="ECO:0000256" key="1">
    <source>
        <dbReference type="SAM" id="MobiDB-lite"/>
    </source>
</evidence>
<feature type="region of interest" description="Disordered" evidence="1">
    <location>
        <begin position="227"/>
        <end position="362"/>
    </location>
</feature>
<feature type="compositionally biased region" description="Polar residues" evidence="1">
    <location>
        <begin position="350"/>
        <end position="362"/>
    </location>
</feature>
<feature type="compositionally biased region" description="Low complexity" evidence="1">
    <location>
        <begin position="1"/>
        <end position="10"/>
    </location>
</feature>
<dbReference type="PANTHER" id="PTHR31308:SF6">
    <property type="entry name" value="GLYCOSIDE HYDROLASE FAMILY 5 C-TERMINAL DOMAIN-CONTAINING PROTEIN"/>
    <property type="match status" value="1"/>
</dbReference>
<reference evidence="2 3" key="1">
    <citation type="journal article" date="2018" name="Evol. Lett.">
        <title>Horizontal gene cluster transfer increased hallucinogenic mushroom diversity.</title>
        <authorList>
            <person name="Reynolds H.T."/>
            <person name="Vijayakumar V."/>
            <person name="Gluck-Thaler E."/>
            <person name="Korotkin H.B."/>
            <person name="Matheny P.B."/>
            <person name="Slot J.C."/>
        </authorList>
    </citation>
    <scope>NUCLEOTIDE SEQUENCE [LARGE SCALE GENOMIC DNA]</scope>
    <source>
        <strain evidence="2 3">SRW20</strain>
    </source>
</reference>
<feature type="region of interest" description="Disordered" evidence="1">
    <location>
        <begin position="159"/>
        <end position="213"/>
    </location>
</feature>
<proteinExistence type="predicted"/>
<keyword evidence="3" id="KW-1185">Reference proteome</keyword>
<name>A0A409XCG0_9AGAR</name>
<feature type="non-terminal residue" evidence="2">
    <location>
        <position position="362"/>
    </location>
</feature>
<dbReference type="GO" id="GO:1904462">
    <property type="term" value="P:ergosteryl 3-beta-D-glucoside catabolic process"/>
    <property type="evidence" value="ECO:0007669"/>
    <property type="project" value="TreeGrafter"/>
</dbReference>